<dbReference type="WBParaSite" id="ASIM_0001994601-mRNA-1">
    <property type="protein sequence ID" value="ASIM_0001994601-mRNA-1"/>
    <property type="gene ID" value="ASIM_0001994601"/>
</dbReference>
<keyword evidence="6" id="KW-1185">Reference proteome</keyword>
<keyword evidence="3" id="KW-0472">Membrane</keyword>
<dbReference type="AlphaFoldDB" id="A0A0M3KG34"/>
<evidence type="ECO:0000256" key="2">
    <source>
        <dbReference type="ARBA" id="ARBA00023002"/>
    </source>
</evidence>
<protein>
    <submittedName>
        <fullName evidence="7">Aldedh domain-containing protein</fullName>
    </submittedName>
</protein>
<dbReference type="InterPro" id="IPR015590">
    <property type="entry name" value="Aldehyde_DH_dom"/>
</dbReference>
<dbReference type="Gene3D" id="3.40.605.10">
    <property type="entry name" value="Aldehyde Dehydrogenase, Chain A, domain 1"/>
    <property type="match status" value="1"/>
</dbReference>
<organism evidence="7">
    <name type="scientific">Anisakis simplex</name>
    <name type="common">Herring worm</name>
    <dbReference type="NCBI Taxonomy" id="6269"/>
    <lineage>
        <taxon>Eukaryota</taxon>
        <taxon>Metazoa</taxon>
        <taxon>Ecdysozoa</taxon>
        <taxon>Nematoda</taxon>
        <taxon>Chromadorea</taxon>
        <taxon>Rhabditida</taxon>
        <taxon>Spirurina</taxon>
        <taxon>Ascaridomorpha</taxon>
        <taxon>Ascaridoidea</taxon>
        <taxon>Anisakidae</taxon>
        <taxon>Anisakis</taxon>
        <taxon>Anisakis simplex complex</taxon>
    </lineage>
</organism>
<feature type="transmembrane region" description="Helical" evidence="3">
    <location>
        <begin position="275"/>
        <end position="300"/>
    </location>
</feature>
<evidence type="ECO:0000313" key="5">
    <source>
        <dbReference type="EMBL" id="VDK68915.1"/>
    </source>
</evidence>
<reference evidence="7" key="1">
    <citation type="submission" date="2017-02" db="UniProtKB">
        <authorList>
            <consortium name="WormBaseParasite"/>
        </authorList>
    </citation>
    <scope>IDENTIFICATION</scope>
</reference>
<dbReference type="PROSITE" id="PS00070">
    <property type="entry name" value="ALDEHYDE_DEHYDR_CYS"/>
    <property type="match status" value="1"/>
</dbReference>
<dbReference type="InterPro" id="IPR016162">
    <property type="entry name" value="Ald_DH_N"/>
</dbReference>
<dbReference type="OrthoDB" id="310895at2759"/>
<feature type="domain" description="Aldehyde dehydrogenase" evidence="4">
    <location>
        <begin position="2"/>
        <end position="284"/>
    </location>
</feature>
<dbReference type="SUPFAM" id="SSF53720">
    <property type="entry name" value="ALDH-like"/>
    <property type="match status" value="1"/>
</dbReference>
<comment type="similarity">
    <text evidence="1">Belongs to the aldehyde dehydrogenase family.</text>
</comment>
<dbReference type="PANTHER" id="PTHR11699">
    <property type="entry name" value="ALDEHYDE DEHYDROGENASE-RELATED"/>
    <property type="match status" value="1"/>
</dbReference>
<evidence type="ECO:0000313" key="7">
    <source>
        <dbReference type="WBParaSite" id="ASIM_0001994601-mRNA-1"/>
    </source>
</evidence>
<evidence type="ECO:0000259" key="4">
    <source>
        <dbReference type="Pfam" id="PF00171"/>
    </source>
</evidence>
<dbReference type="Gene3D" id="3.40.309.10">
    <property type="entry name" value="Aldehyde Dehydrogenase, Chain A, domain 2"/>
    <property type="match status" value="1"/>
</dbReference>
<dbReference type="InterPro" id="IPR016160">
    <property type="entry name" value="Ald_DH_CS_CYS"/>
</dbReference>
<dbReference type="Pfam" id="PF00171">
    <property type="entry name" value="Aldedh"/>
    <property type="match status" value="1"/>
</dbReference>
<reference evidence="5 6" key="2">
    <citation type="submission" date="2018-11" db="EMBL/GenBank/DDBJ databases">
        <authorList>
            <consortium name="Pathogen Informatics"/>
        </authorList>
    </citation>
    <scope>NUCLEOTIDE SEQUENCE [LARGE SCALE GENOMIC DNA]</scope>
</reference>
<dbReference type="EMBL" id="UYRR01037060">
    <property type="protein sequence ID" value="VDK68915.1"/>
    <property type="molecule type" value="Genomic_DNA"/>
</dbReference>
<evidence type="ECO:0000256" key="3">
    <source>
        <dbReference type="SAM" id="Phobius"/>
    </source>
</evidence>
<proteinExistence type="inferred from homology"/>
<dbReference type="InterPro" id="IPR016161">
    <property type="entry name" value="Ald_DH/histidinol_DH"/>
</dbReference>
<dbReference type="FunFam" id="3.40.309.10:FF:000012">
    <property type="entry name" value="Betaine aldehyde dehydrogenase"/>
    <property type="match status" value="1"/>
</dbReference>
<dbReference type="InterPro" id="IPR016163">
    <property type="entry name" value="Ald_DH_C"/>
</dbReference>
<dbReference type="GO" id="GO:0016620">
    <property type="term" value="F:oxidoreductase activity, acting on the aldehyde or oxo group of donors, NAD or NADP as acceptor"/>
    <property type="evidence" value="ECO:0007669"/>
    <property type="project" value="InterPro"/>
</dbReference>
<accession>A0A0M3KG34</accession>
<sequence length="302" mass="32438">MREPFGVVAAIGVWNYPMQTASWKIAPALICGNAVVYKPSPLAPLTSLVLALILQSAGLPDGILSIVQGDGETGRMLCEHKGVDKVTFTGSSTTGSKVLTACSRYGSLKPATMELGGKSSCIVFPDADLEVAVNGALMANFFSQGEVCSNASKILVHDLLLPEFRERIFAATNAIKVGDPLDESTRMGALISEEHLNKVKGLIDEARQQGATVLCGGERMTVQGLEGGYYLSPAIIENVRTDMRIYQEEIFGPVLMLIPFETLEEAIQIANDTPYGLAAGIFTKFVLLSLFFICLTCYLVSM</sequence>
<gene>
    <name evidence="5" type="ORF">ASIM_LOCUS19332</name>
</gene>
<evidence type="ECO:0000313" key="6">
    <source>
        <dbReference type="Proteomes" id="UP000267096"/>
    </source>
</evidence>
<keyword evidence="2" id="KW-0560">Oxidoreductase</keyword>
<dbReference type="Proteomes" id="UP000267096">
    <property type="component" value="Unassembled WGS sequence"/>
</dbReference>
<keyword evidence="3" id="KW-0812">Transmembrane</keyword>
<name>A0A0M3KG34_ANISI</name>
<evidence type="ECO:0000256" key="1">
    <source>
        <dbReference type="ARBA" id="ARBA00009986"/>
    </source>
</evidence>
<keyword evidence="3" id="KW-1133">Transmembrane helix</keyword>